<dbReference type="Pfam" id="PF13578">
    <property type="entry name" value="Methyltransf_24"/>
    <property type="match status" value="1"/>
</dbReference>
<reference evidence="8 9" key="1">
    <citation type="journal article" date="2020" name="bioRxiv">
        <title>Whole genome comparisons of ergot fungi reveals the divergence and evolution of species within the genus Claviceps are the result of varying mechanisms driving genome evolution and host range expansion.</title>
        <authorList>
            <person name="Wyka S.A."/>
            <person name="Mondo S.J."/>
            <person name="Liu M."/>
            <person name="Dettman J."/>
            <person name="Nalam V."/>
            <person name="Broders K.D."/>
        </authorList>
    </citation>
    <scope>NUCLEOTIDE SEQUENCE [LARGE SCALE GENOMIC DNA]</scope>
    <source>
        <strain evidence="8 9">CCC 1485</strain>
    </source>
</reference>
<organism evidence="8 9">
    <name type="scientific">Claviceps pazoutovae</name>
    <dbReference type="NCBI Taxonomy" id="1649127"/>
    <lineage>
        <taxon>Eukaryota</taxon>
        <taxon>Fungi</taxon>
        <taxon>Dikarya</taxon>
        <taxon>Ascomycota</taxon>
        <taxon>Pezizomycotina</taxon>
        <taxon>Sordariomycetes</taxon>
        <taxon>Hypocreomycetidae</taxon>
        <taxon>Hypocreales</taxon>
        <taxon>Clavicipitaceae</taxon>
        <taxon>Claviceps</taxon>
    </lineage>
</organism>
<dbReference type="Gene3D" id="3.40.50.150">
    <property type="entry name" value="Vaccinia Virus protein VP39"/>
    <property type="match status" value="2"/>
</dbReference>
<dbReference type="InterPro" id="IPR029063">
    <property type="entry name" value="SAM-dependent_MTases_sf"/>
</dbReference>
<comment type="caution">
    <text evidence="8">The sequence shown here is derived from an EMBL/GenBank/DDBJ whole genome shotgun (WGS) entry which is preliminary data.</text>
</comment>
<dbReference type="GO" id="GO:0032259">
    <property type="term" value="P:methylation"/>
    <property type="evidence" value="ECO:0007669"/>
    <property type="project" value="UniProtKB-KW"/>
</dbReference>
<keyword evidence="3" id="KW-0808">Transferase</keyword>
<dbReference type="PANTHER" id="PTHR43836">
    <property type="entry name" value="CATECHOL O-METHYLTRANSFERASE 1-RELATED"/>
    <property type="match status" value="1"/>
</dbReference>
<keyword evidence="4" id="KW-0949">S-adenosyl-L-methionine</keyword>
<feature type="region of interest" description="Disordered" evidence="7">
    <location>
        <begin position="262"/>
        <end position="297"/>
    </location>
</feature>
<dbReference type="SUPFAM" id="SSF53335">
    <property type="entry name" value="S-adenosyl-L-methionine-dependent methyltransferases"/>
    <property type="match status" value="1"/>
</dbReference>
<evidence type="ECO:0000256" key="1">
    <source>
        <dbReference type="ARBA" id="ARBA00012880"/>
    </source>
</evidence>
<keyword evidence="2" id="KW-0489">Methyltransferase</keyword>
<dbReference type="InterPro" id="IPR002935">
    <property type="entry name" value="SAM_O-MeTrfase"/>
</dbReference>
<accession>A0A9P7MH54</accession>
<evidence type="ECO:0000256" key="4">
    <source>
        <dbReference type="ARBA" id="ARBA00022691"/>
    </source>
</evidence>
<evidence type="ECO:0000256" key="5">
    <source>
        <dbReference type="ARBA" id="ARBA00022939"/>
    </source>
</evidence>
<dbReference type="EC" id="2.1.1.6" evidence="1"/>
<evidence type="ECO:0000256" key="3">
    <source>
        <dbReference type="ARBA" id="ARBA00022679"/>
    </source>
</evidence>
<name>A0A9P7MH54_9HYPO</name>
<protein>
    <recommendedName>
        <fullName evidence="1">catechol O-methyltransferase</fullName>
        <ecNumber evidence="1">2.1.1.6</ecNumber>
    </recommendedName>
</protein>
<keyword evidence="5" id="KW-0128">Catecholamine metabolism</keyword>
<proteinExistence type="inferred from homology"/>
<evidence type="ECO:0000256" key="2">
    <source>
        <dbReference type="ARBA" id="ARBA00022603"/>
    </source>
</evidence>
<dbReference type="PROSITE" id="PS51682">
    <property type="entry name" value="SAM_OMT_I"/>
    <property type="match status" value="1"/>
</dbReference>
<gene>
    <name evidence="8" type="ORF">E4U60_005229</name>
</gene>
<keyword evidence="9" id="KW-1185">Reference proteome</keyword>
<feature type="compositionally biased region" description="Basic and acidic residues" evidence="7">
    <location>
        <begin position="262"/>
        <end position="271"/>
    </location>
</feature>
<dbReference type="PANTHER" id="PTHR43836:SF2">
    <property type="entry name" value="CATECHOL O-METHYLTRANSFERASE 1-RELATED"/>
    <property type="match status" value="1"/>
</dbReference>
<evidence type="ECO:0000313" key="8">
    <source>
        <dbReference type="EMBL" id="KAG5945513.1"/>
    </source>
</evidence>
<dbReference type="GO" id="GO:0008171">
    <property type="term" value="F:O-methyltransferase activity"/>
    <property type="evidence" value="ECO:0007669"/>
    <property type="project" value="InterPro"/>
</dbReference>
<evidence type="ECO:0000256" key="7">
    <source>
        <dbReference type="SAM" id="MobiDB-lite"/>
    </source>
</evidence>
<dbReference type="Proteomes" id="UP000706124">
    <property type="component" value="Unassembled WGS sequence"/>
</dbReference>
<dbReference type="EMBL" id="SRPO01000045">
    <property type="protein sequence ID" value="KAG5945513.1"/>
    <property type="molecule type" value="Genomic_DNA"/>
</dbReference>
<sequence length="327" mass="35643">MGGENHFDNKTAYAKQEEVYFDDGRETELIRGILGSSDCEKMRGSPRKVLAAIDAFGRQKYLMNIGQEKGAIVTKLIATHKPKVMVRIPFTPCAVPGVVSCLPAFAVSSSNFMISISINAKKTRQPVVQVELGGYVGYSAILFADAVRAAGGKHFYCLEHNPEFFSIVRMLCELAGLGDFVTVIYGDSAECLRQLKSQGLFTQIDLLFLDHYKPLYLRDLKLCEELGFINLGTTLVADNVIKPGNPPYLAYVRATPEEKKKMAASADESRSADGGGSAENETSVEEDPKGNPSLIYESSLVESFEPTGIPDGVEISRCVGLLSDDMS</sequence>
<comment type="similarity">
    <text evidence="6">Belongs to the class I-like SAM-binding methyltransferase superfamily. Cation-dependent O-methyltransferase family.</text>
</comment>
<dbReference type="GO" id="GO:0006584">
    <property type="term" value="P:catecholamine metabolic process"/>
    <property type="evidence" value="ECO:0007669"/>
    <property type="project" value="UniProtKB-KW"/>
</dbReference>
<dbReference type="OrthoDB" id="186626at2759"/>
<evidence type="ECO:0000256" key="6">
    <source>
        <dbReference type="ARBA" id="ARBA00023453"/>
    </source>
</evidence>
<evidence type="ECO:0000313" key="9">
    <source>
        <dbReference type="Proteomes" id="UP000706124"/>
    </source>
</evidence>
<dbReference type="AlphaFoldDB" id="A0A9P7MH54"/>